<keyword evidence="2" id="KW-0456">Lyase</keyword>
<dbReference type="Pfam" id="PF00903">
    <property type="entry name" value="Glyoxalase"/>
    <property type="match status" value="1"/>
</dbReference>
<dbReference type="PROSITE" id="PS51819">
    <property type="entry name" value="VOC"/>
    <property type="match status" value="1"/>
</dbReference>
<keyword evidence="3" id="KW-1185">Reference proteome</keyword>
<gene>
    <name evidence="2" type="ORF">SAMN02982931_03278</name>
</gene>
<sequence>MTRIVLDHISLSVGDMDRARAFYEKALAPIGFTVLMEFPASMTGTADVAGLGVEGKPYFWLSASGQQTPATHIAFGVETRAEVDAFYEAAIAAGGTDNGAPGIREIYHPTYYGAFVRDPEGHNIEAVCHAPE</sequence>
<evidence type="ECO:0000313" key="2">
    <source>
        <dbReference type="EMBL" id="SDB43557.1"/>
    </source>
</evidence>
<dbReference type="InterPro" id="IPR004360">
    <property type="entry name" value="Glyas_Fos-R_dOase_dom"/>
</dbReference>
<reference evidence="2 3" key="1">
    <citation type="submission" date="2016-10" db="EMBL/GenBank/DDBJ databases">
        <authorList>
            <person name="de Groot N.N."/>
        </authorList>
    </citation>
    <scope>NUCLEOTIDE SEQUENCE [LARGE SCALE GENOMIC DNA]</scope>
    <source>
        <strain evidence="2 3">ATCC 35022</strain>
    </source>
</reference>
<dbReference type="OrthoDB" id="9807407at2"/>
<proteinExistence type="predicted"/>
<dbReference type="InterPro" id="IPR029068">
    <property type="entry name" value="Glyas_Bleomycin-R_OHBP_Dase"/>
</dbReference>
<dbReference type="EMBL" id="FMXQ01000007">
    <property type="protein sequence ID" value="SDB43557.1"/>
    <property type="molecule type" value="Genomic_DNA"/>
</dbReference>
<dbReference type="PANTHER" id="PTHR35006:SF2">
    <property type="entry name" value="GLYOXALASE FAMILY PROTEIN (AFU_ORTHOLOGUE AFUA_5G14830)"/>
    <property type="match status" value="1"/>
</dbReference>
<protein>
    <submittedName>
        <fullName evidence="2">Predicted lactoylglutathione lyase</fullName>
    </submittedName>
</protein>
<evidence type="ECO:0000259" key="1">
    <source>
        <dbReference type="PROSITE" id="PS51819"/>
    </source>
</evidence>
<dbReference type="RefSeq" id="WP_090877895.1">
    <property type="nucleotide sequence ID" value="NZ_FMXQ01000007.1"/>
</dbReference>
<dbReference type="GO" id="GO:0016829">
    <property type="term" value="F:lyase activity"/>
    <property type="evidence" value="ECO:0007669"/>
    <property type="project" value="UniProtKB-KW"/>
</dbReference>
<dbReference type="Gene3D" id="3.10.180.10">
    <property type="entry name" value="2,3-Dihydroxybiphenyl 1,2-Dioxygenase, domain 1"/>
    <property type="match status" value="1"/>
</dbReference>
<dbReference type="CDD" id="cd07262">
    <property type="entry name" value="VOC_like"/>
    <property type="match status" value="1"/>
</dbReference>
<feature type="domain" description="VOC" evidence="1">
    <location>
        <begin position="5"/>
        <end position="129"/>
    </location>
</feature>
<evidence type="ECO:0000313" key="3">
    <source>
        <dbReference type="Proteomes" id="UP000199071"/>
    </source>
</evidence>
<organism evidence="2 3">
    <name type="scientific">Bauldia litoralis</name>
    <dbReference type="NCBI Taxonomy" id="665467"/>
    <lineage>
        <taxon>Bacteria</taxon>
        <taxon>Pseudomonadati</taxon>
        <taxon>Pseudomonadota</taxon>
        <taxon>Alphaproteobacteria</taxon>
        <taxon>Hyphomicrobiales</taxon>
        <taxon>Kaistiaceae</taxon>
        <taxon>Bauldia</taxon>
    </lineage>
</organism>
<dbReference type="Proteomes" id="UP000199071">
    <property type="component" value="Unassembled WGS sequence"/>
</dbReference>
<dbReference type="SUPFAM" id="SSF54593">
    <property type="entry name" value="Glyoxalase/Bleomycin resistance protein/Dihydroxybiphenyl dioxygenase"/>
    <property type="match status" value="1"/>
</dbReference>
<dbReference type="AlphaFoldDB" id="A0A1G6DEG2"/>
<dbReference type="InterPro" id="IPR037523">
    <property type="entry name" value="VOC_core"/>
</dbReference>
<dbReference type="STRING" id="665467.SAMN02982931_03278"/>
<name>A0A1G6DEG2_9HYPH</name>
<accession>A0A1G6DEG2</accession>
<dbReference type="PANTHER" id="PTHR35006">
    <property type="entry name" value="GLYOXALASE FAMILY PROTEIN (AFU_ORTHOLOGUE AFUA_5G14830)"/>
    <property type="match status" value="1"/>
</dbReference>